<sequence length="405" mass="45676">MNSKLKNLKLYPFERLNQLIGKVVPPSQLKSINFSVGEPKHSPPKFVMDVLKDSLSAMSHYPKIHGSENLRVSIKNWLAKRYTLDPESIDILNNIAVVSGTREGIFSFVQAIIEPKTVSSSPVVITENPTYQIYEGAAIMAGAEVIHINNNGIGNSIANLKSLSSEILGRCQILFLCSPSNPSGNILSKTDYEEAIKLADKYKFILASDECYSEIYLDESRPPCGLLQVCSEMGRTDYKRCVAFHSLSKRSNLPGMRSGFVAGDKDLIRDYKRYRTYHGASIPSPIQDASAAAWSDENHCVENRSKYREKFKTVESILSECLSYPKPEASFYLWPKTPINSETFAYELFKQKNVTVLPGHFMSTDKEDHIYGYDRIRMALVPDINDCIDGAIRIREFIKENHFIC</sequence>
<evidence type="ECO:0000259" key="4">
    <source>
        <dbReference type="Pfam" id="PF00155"/>
    </source>
</evidence>
<dbReference type="Gene3D" id="3.90.1150.10">
    <property type="entry name" value="Aspartate Aminotransferase, domain 1"/>
    <property type="match status" value="1"/>
</dbReference>
<dbReference type="InterPro" id="IPR015422">
    <property type="entry name" value="PyrdxlP-dep_Trfase_small"/>
</dbReference>
<dbReference type="Pfam" id="PF00155">
    <property type="entry name" value="Aminotran_1_2"/>
    <property type="match status" value="1"/>
</dbReference>
<dbReference type="SUPFAM" id="SSF53383">
    <property type="entry name" value="PLP-dependent transferases"/>
    <property type="match status" value="1"/>
</dbReference>
<evidence type="ECO:0000256" key="1">
    <source>
        <dbReference type="ARBA" id="ARBA00001933"/>
    </source>
</evidence>
<accession>A0A520LK06</accession>
<comment type="caution">
    <text evidence="5">The sequence shown here is derived from an EMBL/GenBank/DDBJ whole genome shotgun (WGS) entry which is preliminary data.</text>
</comment>
<feature type="domain" description="Aminotransferase class I/classII large" evidence="4">
    <location>
        <begin position="32"/>
        <end position="364"/>
    </location>
</feature>
<dbReference type="EC" id="2.6.1.17" evidence="5"/>
<evidence type="ECO:0000256" key="2">
    <source>
        <dbReference type="ARBA" id="ARBA00022576"/>
    </source>
</evidence>
<evidence type="ECO:0000313" key="5">
    <source>
        <dbReference type="EMBL" id="RZO04863.1"/>
    </source>
</evidence>
<dbReference type="InterPro" id="IPR004839">
    <property type="entry name" value="Aminotransferase_I/II_large"/>
</dbReference>
<organism evidence="5 6">
    <name type="scientific">SAR92 clade bacterium</name>
    <dbReference type="NCBI Taxonomy" id="2315479"/>
    <lineage>
        <taxon>Bacteria</taxon>
        <taxon>Pseudomonadati</taxon>
        <taxon>Pseudomonadota</taxon>
        <taxon>Gammaproteobacteria</taxon>
        <taxon>Cellvibrionales</taxon>
        <taxon>Porticoccaceae</taxon>
        <taxon>SAR92 clade</taxon>
    </lineage>
</organism>
<proteinExistence type="predicted"/>
<dbReference type="GO" id="GO:0009089">
    <property type="term" value="P:lysine biosynthetic process via diaminopimelate"/>
    <property type="evidence" value="ECO:0007669"/>
    <property type="project" value="InterPro"/>
</dbReference>
<evidence type="ECO:0000313" key="6">
    <source>
        <dbReference type="Proteomes" id="UP000318148"/>
    </source>
</evidence>
<name>A0A520LK06_9GAMM</name>
<dbReference type="InterPro" id="IPR015421">
    <property type="entry name" value="PyrdxlP-dep_Trfase_major"/>
</dbReference>
<dbReference type="AlphaFoldDB" id="A0A520LK06"/>
<dbReference type="EMBL" id="SHBO01000053">
    <property type="protein sequence ID" value="RZO04863.1"/>
    <property type="molecule type" value="Genomic_DNA"/>
</dbReference>
<dbReference type="Proteomes" id="UP000318148">
    <property type="component" value="Unassembled WGS sequence"/>
</dbReference>
<gene>
    <name evidence="5" type="primary">dapC</name>
    <name evidence="5" type="ORF">EVB02_03835</name>
</gene>
<dbReference type="CDD" id="cd00609">
    <property type="entry name" value="AAT_like"/>
    <property type="match status" value="1"/>
</dbReference>
<protein>
    <submittedName>
        <fullName evidence="5">Succinyldiaminopimelate transaminase</fullName>
        <ecNumber evidence="5">2.6.1.17</ecNumber>
    </submittedName>
</protein>
<dbReference type="NCBIfam" id="TIGR03538">
    <property type="entry name" value="DapC_gpp"/>
    <property type="match status" value="1"/>
</dbReference>
<keyword evidence="3 5" id="KW-0808">Transferase</keyword>
<keyword evidence="2 5" id="KW-0032">Aminotransferase</keyword>
<dbReference type="Gene3D" id="3.40.640.10">
    <property type="entry name" value="Type I PLP-dependent aspartate aminotransferase-like (Major domain)"/>
    <property type="match status" value="1"/>
</dbReference>
<dbReference type="PANTHER" id="PTHR42832:SF3">
    <property type="entry name" value="L-GLUTAMINE--4-(METHYLSULFANYL)-2-OXOBUTANOATE AMINOTRANSFERASE"/>
    <property type="match status" value="1"/>
</dbReference>
<dbReference type="InterPro" id="IPR019878">
    <property type="entry name" value="DapC_beta/gammaproteobac"/>
</dbReference>
<evidence type="ECO:0000256" key="3">
    <source>
        <dbReference type="ARBA" id="ARBA00022679"/>
    </source>
</evidence>
<dbReference type="GO" id="GO:0030170">
    <property type="term" value="F:pyridoxal phosphate binding"/>
    <property type="evidence" value="ECO:0007669"/>
    <property type="project" value="InterPro"/>
</dbReference>
<reference evidence="5 6" key="1">
    <citation type="submission" date="2019-02" db="EMBL/GenBank/DDBJ databases">
        <title>Prokaryotic population dynamics and viral predation in marine succession experiment using metagenomics: the confinement effect.</title>
        <authorList>
            <person name="Haro-Moreno J.M."/>
            <person name="Rodriguez-Valera F."/>
            <person name="Lopez-Perez M."/>
        </authorList>
    </citation>
    <scope>NUCLEOTIDE SEQUENCE [LARGE SCALE GENOMIC DNA]</scope>
    <source>
        <strain evidence="5">MED-G169</strain>
    </source>
</reference>
<dbReference type="InterPro" id="IPR050881">
    <property type="entry name" value="LL-DAP_aminotransferase"/>
</dbReference>
<dbReference type="GO" id="GO:0009016">
    <property type="term" value="F:succinyldiaminopimelate transaminase activity"/>
    <property type="evidence" value="ECO:0007669"/>
    <property type="project" value="UniProtKB-EC"/>
</dbReference>
<comment type="cofactor">
    <cofactor evidence="1">
        <name>pyridoxal 5'-phosphate</name>
        <dbReference type="ChEBI" id="CHEBI:597326"/>
    </cofactor>
</comment>
<dbReference type="InterPro" id="IPR015424">
    <property type="entry name" value="PyrdxlP-dep_Trfase"/>
</dbReference>
<dbReference type="PANTHER" id="PTHR42832">
    <property type="entry name" value="AMINO ACID AMINOTRANSFERASE"/>
    <property type="match status" value="1"/>
</dbReference>